<feature type="compositionally biased region" description="Basic and acidic residues" evidence="2">
    <location>
        <begin position="411"/>
        <end position="420"/>
    </location>
</feature>
<evidence type="ECO:0000313" key="4">
    <source>
        <dbReference type="EMBL" id="GAA2143976.1"/>
    </source>
</evidence>
<dbReference type="InterPro" id="IPR038332">
    <property type="entry name" value="PPE_sf"/>
</dbReference>
<feature type="compositionally biased region" description="Gly residues" evidence="2">
    <location>
        <begin position="390"/>
        <end position="405"/>
    </location>
</feature>
<dbReference type="Pfam" id="PF00823">
    <property type="entry name" value="PPE"/>
    <property type="match status" value="1"/>
</dbReference>
<dbReference type="SUPFAM" id="SSF140459">
    <property type="entry name" value="PE/PPE dimer-like"/>
    <property type="match status" value="1"/>
</dbReference>
<feature type="compositionally biased region" description="Gly residues" evidence="2">
    <location>
        <begin position="247"/>
        <end position="354"/>
    </location>
</feature>
<name>A0ABN2ZL67_9ACTN</name>
<feature type="compositionally biased region" description="Polar residues" evidence="2">
    <location>
        <begin position="208"/>
        <end position="219"/>
    </location>
</feature>
<evidence type="ECO:0000259" key="3">
    <source>
        <dbReference type="Pfam" id="PF00823"/>
    </source>
</evidence>
<accession>A0ABN2ZL67</accession>
<dbReference type="Proteomes" id="UP001422759">
    <property type="component" value="Unassembled WGS sequence"/>
</dbReference>
<evidence type="ECO:0000256" key="1">
    <source>
        <dbReference type="ARBA" id="ARBA00010652"/>
    </source>
</evidence>
<sequence length="440" mass="43074">MVHSMDSGGVMAAGDPWRRASDTLKQIRTTLDSASGDATSSWEGPSSDAFYSKMTKLAASVNNIAAYANDAAITMKMMSEAIDEAKHAMPEEPSFLDKVGDAVGDTAKSAVGVDDASTRTTITDEKKAQAVAVMEVLATKYRAASSFLKPPPFGAGQTDDVTDIPPPADPTGSAAISALIVGGGMGLLSANGTLEAERTTSRSDDPTLSRSVQTPQSPRSVVPGPSDPGIRGGLANPLPKPKAPGSFGPGTGLDGVPGGSRPGGPGGGGLGLGATGGGPGEKGLGGWSGGSGGGTETVGGAFGGRAGGGGDRFGRGSGPGGRGGGAFGSDGLLDGEGGAGAGSGAGGRGGGLGRRSGAVMGEPGEGTSGRRSFTEGGSGIGRGRAQAGQEGAGKGHGGGAPGGAQGRKKDRKQDKDRPDYLVEDEETWASGELPHSNVVE</sequence>
<protein>
    <recommendedName>
        <fullName evidence="3">PPE domain-containing protein</fullName>
    </recommendedName>
</protein>
<feature type="domain" description="PPE" evidence="3">
    <location>
        <begin position="2"/>
        <end position="137"/>
    </location>
</feature>
<feature type="region of interest" description="Disordered" evidence="2">
    <location>
        <begin position="194"/>
        <end position="440"/>
    </location>
</feature>
<feature type="region of interest" description="Disordered" evidence="2">
    <location>
        <begin position="150"/>
        <end position="170"/>
    </location>
</feature>
<organism evidence="4 5">
    <name type="scientific">Kitasatospora kazusensis</name>
    <dbReference type="NCBI Taxonomy" id="407974"/>
    <lineage>
        <taxon>Bacteria</taxon>
        <taxon>Bacillati</taxon>
        <taxon>Actinomycetota</taxon>
        <taxon>Actinomycetes</taxon>
        <taxon>Kitasatosporales</taxon>
        <taxon>Streptomycetaceae</taxon>
        <taxon>Kitasatospora</taxon>
    </lineage>
</organism>
<reference evidence="4 5" key="1">
    <citation type="journal article" date="2019" name="Int. J. Syst. Evol. Microbiol.">
        <title>The Global Catalogue of Microorganisms (GCM) 10K type strain sequencing project: providing services to taxonomists for standard genome sequencing and annotation.</title>
        <authorList>
            <consortium name="The Broad Institute Genomics Platform"/>
            <consortium name="The Broad Institute Genome Sequencing Center for Infectious Disease"/>
            <person name="Wu L."/>
            <person name="Ma J."/>
        </authorList>
    </citation>
    <scope>NUCLEOTIDE SEQUENCE [LARGE SCALE GENOMIC DNA]</scope>
    <source>
        <strain evidence="4 5">JCM 14560</strain>
    </source>
</reference>
<dbReference type="EMBL" id="BAAANT010000015">
    <property type="protein sequence ID" value="GAA2143976.1"/>
    <property type="molecule type" value="Genomic_DNA"/>
</dbReference>
<proteinExistence type="inferred from homology"/>
<dbReference type="Gene3D" id="1.20.1260.20">
    <property type="entry name" value="PPE superfamily"/>
    <property type="match status" value="1"/>
</dbReference>
<gene>
    <name evidence="4" type="ORF">GCM10009760_30950</name>
</gene>
<keyword evidence="5" id="KW-1185">Reference proteome</keyword>
<dbReference type="InterPro" id="IPR000030">
    <property type="entry name" value="PPE_dom"/>
</dbReference>
<evidence type="ECO:0000256" key="2">
    <source>
        <dbReference type="SAM" id="MobiDB-lite"/>
    </source>
</evidence>
<comment type="caution">
    <text evidence="4">The sequence shown here is derived from an EMBL/GenBank/DDBJ whole genome shotgun (WGS) entry which is preliminary data.</text>
</comment>
<feature type="compositionally biased region" description="Basic and acidic residues" evidence="2">
    <location>
        <begin position="195"/>
        <end position="207"/>
    </location>
</feature>
<evidence type="ECO:0000313" key="5">
    <source>
        <dbReference type="Proteomes" id="UP001422759"/>
    </source>
</evidence>
<comment type="similarity">
    <text evidence="1">Belongs to the mycobacterial PPE family.</text>
</comment>